<dbReference type="EC" id="4.1.1.23" evidence="3"/>
<comment type="pathway">
    <text evidence="1">Pyrimidine metabolism; UMP biosynthesis via de novo pathway; UMP from orotate: step 2/2.</text>
</comment>
<dbReference type="PANTHER" id="PTHR43375">
    <property type="entry name" value="OROTIDINE 5'-PHOSPHATE DECARBOXYLASE"/>
    <property type="match status" value="1"/>
</dbReference>
<sequence length="292" mass="32343">MPFLQKIESRFISNKSLLCLGLDPCLDDIVEFCKTQNYKPTQNDNIVTQLICYCQYLINETKEFLLCVKPNLAFFIQFGFEGIKALKDIVEWISGDIPVILDCKFGDISNTMNHYVKFTFDYIKADAVTVNMYMGLDVLKSAVTSSIANKPYNSVFILASTSNPSADVIQSAAVGNDKLFLHIIQEGDRFSSCNQMESVGEAIGFVIGSTKIDSIINARKISTSWFLVPGIGAQQGDLSQVIKHGLREDGKGIIISVSRGISKSSNPRVAAKTLVEEMQALIRQHHSHVNIC</sequence>
<organism evidence="11 12">
    <name type="scientific">Babesia microti (strain RI)</name>
    <dbReference type="NCBI Taxonomy" id="1133968"/>
    <lineage>
        <taxon>Eukaryota</taxon>
        <taxon>Sar</taxon>
        <taxon>Alveolata</taxon>
        <taxon>Apicomplexa</taxon>
        <taxon>Aconoidasida</taxon>
        <taxon>Piroplasmida</taxon>
        <taxon>Babesiidae</taxon>
        <taxon>Babesia</taxon>
    </lineage>
</organism>
<evidence type="ECO:0000259" key="10">
    <source>
        <dbReference type="SMART" id="SM00934"/>
    </source>
</evidence>
<dbReference type="InterPro" id="IPR001754">
    <property type="entry name" value="OMPdeCOase_dom"/>
</dbReference>
<evidence type="ECO:0000313" key="12">
    <source>
        <dbReference type="Proteomes" id="UP000002899"/>
    </source>
</evidence>
<dbReference type="GO" id="GO:0006207">
    <property type="term" value="P:'de novo' pyrimidine nucleobase biosynthetic process"/>
    <property type="evidence" value="ECO:0007669"/>
    <property type="project" value="InterPro"/>
</dbReference>
<evidence type="ECO:0000256" key="6">
    <source>
        <dbReference type="ARBA" id="ARBA00022975"/>
    </source>
</evidence>
<keyword evidence="5" id="KW-0210">Decarboxylase</keyword>
<keyword evidence="7 11" id="KW-0456">Lyase</keyword>
<dbReference type="Proteomes" id="UP000002899">
    <property type="component" value="Chromosome III"/>
</dbReference>
<evidence type="ECO:0000256" key="3">
    <source>
        <dbReference type="ARBA" id="ARBA00012321"/>
    </source>
</evidence>
<dbReference type="NCBIfam" id="TIGR02127">
    <property type="entry name" value="pyrF_sub2"/>
    <property type="match status" value="1"/>
</dbReference>
<evidence type="ECO:0000256" key="1">
    <source>
        <dbReference type="ARBA" id="ARBA00004861"/>
    </source>
</evidence>
<gene>
    <name evidence="11" type="ORF">BMR1_03g01630</name>
</gene>
<evidence type="ECO:0000256" key="5">
    <source>
        <dbReference type="ARBA" id="ARBA00022793"/>
    </source>
</evidence>
<evidence type="ECO:0000256" key="9">
    <source>
        <dbReference type="ARBA" id="ARBA00049157"/>
    </source>
</evidence>
<dbReference type="OMA" id="QSAFFER"/>
<evidence type="ECO:0000256" key="7">
    <source>
        <dbReference type="ARBA" id="ARBA00023239"/>
    </source>
</evidence>
<evidence type="ECO:0000313" key="11">
    <source>
        <dbReference type="EMBL" id="CTQ40925.1"/>
    </source>
</evidence>
<dbReference type="InterPro" id="IPR013785">
    <property type="entry name" value="Aldolase_TIM"/>
</dbReference>
<protein>
    <recommendedName>
        <fullName evidence="4">Orotidine 5'-phosphate decarboxylase</fullName>
        <ecNumber evidence="3">4.1.1.23</ecNumber>
    </recommendedName>
    <alternativeName>
        <fullName evidence="8">OMP decarboxylase</fullName>
    </alternativeName>
</protein>
<keyword evidence="6" id="KW-0665">Pyrimidine biosynthesis</keyword>
<dbReference type="VEuPathDB" id="PiroplasmaDB:BMR1_03g01630"/>
<dbReference type="Gene3D" id="3.20.20.70">
    <property type="entry name" value="Aldolase class I"/>
    <property type="match status" value="1"/>
</dbReference>
<dbReference type="KEGG" id="bmic:BMR1_03g01630"/>
<dbReference type="UniPathway" id="UPA00070">
    <property type="reaction ID" value="UER00120"/>
</dbReference>
<dbReference type="GeneID" id="24424961"/>
<feature type="domain" description="Orotidine 5'-phosphate decarboxylase" evidence="10">
    <location>
        <begin position="17"/>
        <end position="274"/>
    </location>
</feature>
<accession>A0A0K3AR52</accession>
<dbReference type="GO" id="GO:0004590">
    <property type="term" value="F:orotidine-5'-phosphate decarboxylase activity"/>
    <property type="evidence" value="ECO:0007669"/>
    <property type="project" value="UniProtKB-EC"/>
</dbReference>
<reference evidence="11 12" key="3">
    <citation type="journal article" date="2016" name="Sci. Rep.">
        <title>Genome-wide diversity and gene expression profiling of Babesia microti isolates identify polymorphic genes that mediate host-pathogen interactions.</title>
        <authorList>
            <person name="Silva J.C."/>
            <person name="Cornillot E."/>
            <person name="McCracken C."/>
            <person name="Usmani-Brown S."/>
            <person name="Dwivedi A."/>
            <person name="Ifeonu O.O."/>
            <person name="Crabtree J."/>
            <person name="Gotia H.T."/>
            <person name="Virji A.Z."/>
            <person name="Reynes C."/>
            <person name="Colinge J."/>
            <person name="Kumar V."/>
            <person name="Lawres L."/>
            <person name="Pazzi J.E."/>
            <person name="Pablo J.V."/>
            <person name="Hung C."/>
            <person name="Brancato J."/>
            <person name="Kumari P."/>
            <person name="Orvis J."/>
            <person name="Tretina K."/>
            <person name="Chibucos M."/>
            <person name="Ott S."/>
            <person name="Sadzewicz L."/>
            <person name="Sengamalay N."/>
            <person name="Shetty A.C."/>
            <person name="Su Q."/>
            <person name="Tallon L."/>
            <person name="Fraser C.M."/>
            <person name="Frutos R."/>
            <person name="Molina D.M."/>
            <person name="Krause P.J."/>
            <person name="Ben Mamoun C."/>
        </authorList>
    </citation>
    <scope>NUCLEOTIDE SEQUENCE [LARGE SCALE GENOMIC DNA]</scope>
    <source>
        <strain evidence="11 12">RI</strain>
    </source>
</reference>
<dbReference type="OrthoDB" id="5553476at2759"/>
<evidence type="ECO:0000256" key="8">
    <source>
        <dbReference type="ARBA" id="ARBA00033428"/>
    </source>
</evidence>
<dbReference type="SMART" id="SM00934">
    <property type="entry name" value="OMPdecase"/>
    <property type="match status" value="1"/>
</dbReference>
<dbReference type="GO" id="GO:0044205">
    <property type="term" value="P:'de novo' UMP biosynthetic process"/>
    <property type="evidence" value="ECO:0007669"/>
    <property type="project" value="UniProtKB-UniPathway"/>
</dbReference>
<dbReference type="InterPro" id="IPR011995">
    <property type="entry name" value="OMPdecase_type-2"/>
</dbReference>
<dbReference type="PANTHER" id="PTHR43375:SF1">
    <property type="entry name" value="OROTIDINE 5'-PHOSPHATE DECARBOXYLASE"/>
    <property type="match status" value="1"/>
</dbReference>
<dbReference type="CDD" id="cd04725">
    <property type="entry name" value="OMP_decarboxylase_like"/>
    <property type="match status" value="1"/>
</dbReference>
<name>A0A0K3AR52_BABMR</name>
<dbReference type="InterPro" id="IPR011060">
    <property type="entry name" value="RibuloseP-bd_barrel"/>
</dbReference>
<dbReference type="EMBL" id="LN871598">
    <property type="protein sequence ID" value="CTQ40925.1"/>
    <property type="molecule type" value="Genomic_DNA"/>
</dbReference>
<dbReference type="Pfam" id="PF00215">
    <property type="entry name" value="OMPdecase"/>
    <property type="match status" value="1"/>
</dbReference>
<dbReference type="SUPFAM" id="SSF51366">
    <property type="entry name" value="Ribulose-phoshate binding barrel"/>
    <property type="match status" value="1"/>
</dbReference>
<proteinExistence type="inferred from homology"/>
<evidence type="ECO:0000256" key="4">
    <source>
        <dbReference type="ARBA" id="ARBA00021923"/>
    </source>
</evidence>
<reference evidence="11 12" key="2">
    <citation type="journal article" date="2013" name="PLoS ONE">
        <title>Whole genome mapping and re-organization of the nuclear and mitochondrial genomes of Babesia microti isolates.</title>
        <authorList>
            <person name="Cornillot E."/>
            <person name="Dassouli A."/>
            <person name="Garg A."/>
            <person name="Pachikara N."/>
            <person name="Randazzo S."/>
            <person name="Depoix D."/>
            <person name="Carcy B."/>
            <person name="Delbecq S."/>
            <person name="Frutos R."/>
            <person name="Silva J.C."/>
            <person name="Sutton R."/>
            <person name="Krause P.J."/>
            <person name="Mamoun C.B."/>
        </authorList>
    </citation>
    <scope>NUCLEOTIDE SEQUENCE [LARGE SCALE GENOMIC DNA]</scope>
    <source>
        <strain evidence="11 12">RI</strain>
    </source>
</reference>
<dbReference type="AlphaFoldDB" id="A0A0K3AR52"/>
<comment type="catalytic activity">
    <reaction evidence="9">
        <text>orotidine 5'-phosphate + H(+) = UMP + CO2</text>
        <dbReference type="Rhea" id="RHEA:11596"/>
        <dbReference type="ChEBI" id="CHEBI:15378"/>
        <dbReference type="ChEBI" id="CHEBI:16526"/>
        <dbReference type="ChEBI" id="CHEBI:57538"/>
        <dbReference type="ChEBI" id="CHEBI:57865"/>
        <dbReference type="EC" id="4.1.1.23"/>
    </reaction>
</comment>
<comment type="similarity">
    <text evidence="2">Belongs to the OMP decarboxylase family. Type 2 subfamily.</text>
</comment>
<evidence type="ECO:0000256" key="2">
    <source>
        <dbReference type="ARBA" id="ARBA00008847"/>
    </source>
</evidence>
<reference evidence="11 12" key="1">
    <citation type="journal article" date="2012" name="Nucleic Acids Res.">
        <title>Sequencing of the smallest Apicomplexan genome from the human pathogen Babesia microti.</title>
        <authorList>
            <person name="Cornillot E."/>
            <person name="Hadj-Kaddour K."/>
            <person name="Dassouli A."/>
            <person name="Noel B."/>
            <person name="Ranwez V."/>
            <person name="Vacherie B."/>
            <person name="Augagneur Y."/>
            <person name="Bres V."/>
            <person name="Duclos A."/>
            <person name="Randazzo S."/>
            <person name="Carcy B."/>
            <person name="Debierre-Grockiego F."/>
            <person name="Delbecq S."/>
            <person name="Moubri-Menage K."/>
            <person name="Shams-Eldin H."/>
            <person name="Usmani-Brown S."/>
            <person name="Bringaud F."/>
            <person name="Wincker P."/>
            <person name="Vivares C.P."/>
            <person name="Schwarz R.T."/>
            <person name="Schetters T.P."/>
            <person name="Krause P.J."/>
            <person name="Gorenflot A."/>
            <person name="Berry V."/>
            <person name="Barbe V."/>
            <person name="Ben Mamoun C."/>
        </authorList>
    </citation>
    <scope>NUCLEOTIDE SEQUENCE [LARGE SCALE GENOMIC DNA]</scope>
    <source>
        <strain evidence="11 12">RI</strain>
    </source>
</reference>
<dbReference type="RefSeq" id="XP_012648936.1">
    <property type="nucleotide sequence ID" value="XM_012793482.1"/>
</dbReference>
<keyword evidence="12" id="KW-1185">Reference proteome</keyword>